<evidence type="ECO:0000313" key="11">
    <source>
        <dbReference type="Ensembl" id="ENSOKIP00005026923.1"/>
    </source>
</evidence>
<dbReference type="InterPro" id="IPR026778">
    <property type="entry name" value="MLLT11_fam"/>
</dbReference>
<evidence type="ECO:0000256" key="8">
    <source>
        <dbReference type="ARBA" id="ARBA00023242"/>
    </source>
</evidence>
<evidence type="ECO:0000256" key="7">
    <source>
        <dbReference type="ARBA" id="ARBA00023212"/>
    </source>
</evidence>
<dbReference type="AlphaFoldDB" id="A0A8C7FEM9"/>
<name>A0A8C7FEM9_ONCKI</name>
<dbReference type="Pfam" id="PF15017">
    <property type="entry name" value="WRNPLPNID"/>
    <property type="match status" value="1"/>
</dbReference>
<evidence type="ECO:0000256" key="9">
    <source>
        <dbReference type="SAM" id="MobiDB-lite"/>
    </source>
</evidence>
<accession>A0A8C7FEM9</accession>
<evidence type="ECO:0000256" key="2">
    <source>
        <dbReference type="ARBA" id="ARBA00004300"/>
    </source>
</evidence>
<reference evidence="11" key="1">
    <citation type="submission" date="2025-08" db="UniProtKB">
        <authorList>
            <consortium name="Ensembl"/>
        </authorList>
    </citation>
    <scope>IDENTIFICATION</scope>
</reference>
<feature type="region of interest" description="Disordered" evidence="9">
    <location>
        <begin position="85"/>
        <end position="123"/>
    </location>
</feature>
<dbReference type="GO" id="GO:0097190">
    <property type="term" value="P:apoptotic signaling pathway"/>
    <property type="evidence" value="ECO:0007669"/>
    <property type="project" value="InterPro"/>
</dbReference>
<keyword evidence="7" id="KW-0206">Cytoskeleton</keyword>
<evidence type="ECO:0000256" key="1">
    <source>
        <dbReference type="ARBA" id="ARBA00004123"/>
    </source>
</evidence>
<reference evidence="11" key="2">
    <citation type="submission" date="2025-09" db="UniProtKB">
        <authorList>
            <consortium name="Ensembl"/>
        </authorList>
    </citation>
    <scope>IDENTIFICATION</scope>
</reference>
<dbReference type="PANTHER" id="PTHR15404">
    <property type="entry name" value="PROTEIN AF1Q"/>
    <property type="match status" value="1"/>
</dbReference>
<dbReference type="Ensembl" id="ENSOKIT00005028523.1">
    <property type="protein sequence ID" value="ENSOKIP00005026923.1"/>
    <property type="gene ID" value="ENSOKIG00005011693.1"/>
</dbReference>
<dbReference type="GO" id="GO:0090200">
    <property type="term" value="P:positive regulation of release of cytochrome c from mitochondria"/>
    <property type="evidence" value="ECO:0007669"/>
    <property type="project" value="TreeGrafter"/>
</dbReference>
<dbReference type="GO" id="GO:0051901">
    <property type="term" value="P:positive regulation of mitochondrial depolarization"/>
    <property type="evidence" value="ECO:0007669"/>
    <property type="project" value="TreeGrafter"/>
</dbReference>
<keyword evidence="6" id="KW-0832">Ubl conjugation</keyword>
<dbReference type="GO" id="GO:0045893">
    <property type="term" value="P:positive regulation of DNA-templated transcription"/>
    <property type="evidence" value="ECO:0007669"/>
    <property type="project" value="TreeGrafter"/>
</dbReference>
<protein>
    <recommendedName>
        <fullName evidence="4">Protein AF1q</fullName>
    </recommendedName>
</protein>
<sequence length="150" mass="17075">MSSQSVGVAGSEKARLCARILKRRHSTRTSVRFFIIPQWSVPNDKQRGALSAKISQDVKMLVKSNSEYDSFLYWRQPISAPDLSELEDLGVTNSKPTKKSKKATKKQNAALAKPRKQQEAQEAELSEYTTFNYWREPIPSIDLLDFNLLL</sequence>
<dbReference type="GO" id="GO:0005829">
    <property type="term" value="C:cytosol"/>
    <property type="evidence" value="ECO:0007669"/>
    <property type="project" value="TreeGrafter"/>
</dbReference>
<feature type="domain" description="Putative WW-binding" evidence="10">
    <location>
        <begin position="66"/>
        <end position="138"/>
    </location>
</feature>
<feature type="compositionally biased region" description="Basic residues" evidence="9">
    <location>
        <begin position="96"/>
        <end position="105"/>
    </location>
</feature>
<comment type="subcellular location">
    <subcellularLocation>
        <location evidence="2">Cytoplasm</location>
        <location evidence="2">Cytoskeleton</location>
        <location evidence="2">Microtubule organizing center</location>
        <location evidence="2">Centrosome</location>
    </subcellularLocation>
    <subcellularLocation>
        <location evidence="1">Nucleus</location>
    </subcellularLocation>
</comment>
<keyword evidence="12" id="KW-1185">Reference proteome</keyword>
<evidence type="ECO:0000256" key="3">
    <source>
        <dbReference type="ARBA" id="ARBA00008177"/>
    </source>
</evidence>
<dbReference type="Proteomes" id="UP000694557">
    <property type="component" value="Unassembled WGS sequence"/>
</dbReference>
<evidence type="ECO:0000313" key="12">
    <source>
        <dbReference type="Proteomes" id="UP000694557"/>
    </source>
</evidence>
<proteinExistence type="inferred from homology"/>
<organism evidence="11 12">
    <name type="scientific">Oncorhynchus kisutch</name>
    <name type="common">Coho salmon</name>
    <name type="synonym">Salmo kisutch</name>
    <dbReference type="NCBI Taxonomy" id="8019"/>
    <lineage>
        <taxon>Eukaryota</taxon>
        <taxon>Metazoa</taxon>
        <taxon>Chordata</taxon>
        <taxon>Craniata</taxon>
        <taxon>Vertebrata</taxon>
        <taxon>Euteleostomi</taxon>
        <taxon>Actinopterygii</taxon>
        <taxon>Neopterygii</taxon>
        <taxon>Teleostei</taxon>
        <taxon>Protacanthopterygii</taxon>
        <taxon>Salmoniformes</taxon>
        <taxon>Salmonidae</taxon>
        <taxon>Salmoninae</taxon>
        <taxon>Oncorhynchus</taxon>
    </lineage>
</organism>
<comment type="similarity">
    <text evidence="3">Belongs to the MLLT11 family.</text>
</comment>
<dbReference type="InterPro" id="IPR033461">
    <property type="entry name" value="WRNPLPNID"/>
</dbReference>
<evidence type="ECO:0000256" key="5">
    <source>
        <dbReference type="ARBA" id="ARBA00022490"/>
    </source>
</evidence>
<dbReference type="GO" id="GO:0005813">
    <property type="term" value="C:centrosome"/>
    <property type="evidence" value="ECO:0007669"/>
    <property type="project" value="UniProtKB-SubCell"/>
</dbReference>
<dbReference type="PANTHER" id="PTHR15404:SF2">
    <property type="entry name" value="PROTEIN AF1Q"/>
    <property type="match status" value="1"/>
</dbReference>
<dbReference type="GO" id="GO:0005654">
    <property type="term" value="C:nucleoplasm"/>
    <property type="evidence" value="ECO:0007669"/>
    <property type="project" value="TreeGrafter"/>
</dbReference>
<evidence type="ECO:0000259" key="10">
    <source>
        <dbReference type="Pfam" id="PF15017"/>
    </source>
</evidence>
<keyword evidence="8" id="KW-0539">Nucleus</keyword>
<keyword evidence="5" id="KW-0963">Cytoplasm</keyword>
<evidence type="ECO:0000256" key="6">
    <source>
        <dbReference type="ARBA" id="ARBA00022843"/>
    </source>
</evidence>
<evidence type="ECO:0000256" key="4">
    <source>
        <dbReference type="ARBA" id="ARBA00021807"/>
    </source>
</evidence>
<dbReference type="GeneTree" id="ENSGT00390000009895"/>